<evidence type="ECO:0000313" key="2">
    <source>
        <dbReference type="EMBL" id="OBQ23982.1"/>
    </source>
</evidence>
<protein>
    <submittedName>
        <fullName evidence="2">Nuclease</fullName>
    </submittedName>
</protein>
<reference evidence="2 3" key="1">
    <citation type="submission" date="2015-09" db="EMBL/GenBank/DDBJ databases">
        <title>Whole genome shotgun sequence assembly of Aphanizomenon flos-aquae UKL13.</title>
        <authorList>
            <person name="Driscoll C."/>
        </authorList>
    </citation>
    <scope>NUCLEOTIDE SEQUENCE [LARGE SCALE GENOMIC DNA]</scope>
    <source>
        <strain evidence="2">MDT13</strain>
    </source>
</reference>
<dbReference type="InterPro" id="IPR018977">
    <property type="entry name" value="NurA_domain"/>
</dbReference>
<organism evidence="2 3">
    <name type="scientific">Aphanizomenon flos-aquae LD13</name>
    <dbReference type="NCBI Taxonomy" id="1710894"/>
    <lineage>
        <taxon>Bacteria</taxon>
        <taxon>Bacillati</taxon>
        <taxon>Cyanobacteriota</taxon>
        <taxon>Cyanophyceae</taxon>
        <taxon>Nostocales</taxon>
        <taxon>Aphanizomenonaceae</taxon>
        <taxon>Aphanizomenon</taxon>
    </lineage>
</organism>
<dbReference type="STRING" id="1803587.GCA_001593825_00517"/>
<dbReference type="PATRIC" id="fig|1710894.3.peg.1142"/>
<dbReference type="Pfam" id="PF09376">
    <property type="entry name" value="NurA"/>
    <property type="match status" value="1"/>
</dbReference>
<name>A0A1B7VSR6_APHFL</name>
<gene>
    <name evidence="2" type="ORF">AN481_14390</name>
</gene>
<feature type="domain" description="NurA" evidence="1">
    <location>
        <begin position="81"/>
        <end position="353"/>
    </location>
</feature>
<dbReference type="Proteomes" id="UP000092382">
    <property type="component" value="Unassembled WGS sequence"/>
</dbReference>
<evidence type="ECO:0000313" key="3">
    <source>
        <dbReference type="Proteomes" id="UP000092382"/>
    </source>
</evidence>
<evidence type="ECO:0000259" key="1">
    <source>
        <dbReference type="SMART" id="SM00933"/>
    </source>
</evidence>
<sequence>MLNLTKISAQMQGFSEHLTSEVAAGHQRLELAQQFFKKAVECQEELVKSQEEWQNRIIFANATPIEPLETCITISVPPKVHTVISTDGSQIAPNHHEIAYCYLLNIGRVVLHYGQDLHPILDSLPEVFYRPEDLYISRQWGIRTEEWMGYRRTASEATVLAELACSAKTAAPILAMVDGSLIYWFLDQLPMEARDMILPPILKAWQKLQQAQIPIMGYLSASRSAEATNFLRFLACPHPAPDCITYCPNQLEYVPCKKFDTLRDTTIIATQLQPGQRGPLWRSNARILELYTDHTIYFCYVHVGTEIARIEVPAWVAENSTMFDEILGLMLAQVHKGYGYPVAIAEAHNQAVVRGGDRTRFFALLERQMIKAGIKNVGISNKEAKKRGSIA</sequence>
<comment type="caution">
    <text evidence="2">The sequence shown here is derived from an EMBL/GenBank/DDBJ whole genome shotgun (WGS) entry which is preliminary data.</text>
</comment>
<accession>A0A1B7VSR6</accession>
<dbReference type="SMART" id="SM00933">
    <property type="entry name" value="NurA"/>
    <property type="match status" value="1"/>
</dbReference>
<dbReference type="AlphaFoldDB" id="A0A1B7VSR6"/>
<proteinExistence type="predicted"/>
<dbReference type="EMBL" id="LJOY01000052">
    <property type="protein sequence ID" value="OBQ23982.1"/>
    <property type="molecule type" value="Genomic_DNA"/>
</dbReference>